<name>A0ABT8QMS9_9FIRM</name>
<proteinExistence type="predicted"/>
<feature type="transmembrane region" description="Helical" evidence="1">
    <location>
        <begin position="120"/>
        <end position="150"/>
    </location>
</feature>
<dbReference type="RefSeq" id="WP_301998185.1">
    <property type="nucleotide sequence ID" value="NZ_JAMJEV010000003.1"/>
</dbReference>
<feature type="domain" description="HTH cro/C1-type" evidence="2">
    <location>
        <begin position="18"/>
        <end position="56"/>
    </location>
</feature>
<evidence type="ECO:0000313" key="4">
    <source>
        <dbReference type="Proteomes" id="UP001176021"/>
    </source>
</evidence>
<feature type="transmembrane region" description="Helical" evidence="1">
    <location>
        <begin position="83"/>
        <end position="108"/>
    </location>
</feature>
<evidence type="ECO:0000259" key="2">
    <source>
        <dbReference type="Pfam" id="PF01381"/>
    </source>
</evidence>
<keyword evidence="1" id="KW-0472">Membrane</keyword>
<organism evidence="3 4">
    <name type="scientific">Desulfosporosinus nitroreducens</name>
    <dbReference type="NCBI Taxonomy" id="2018668"/>
    <lineage>
        <taxon>Bacteria</taxon>
        <taxon>Bacillati</taxon>
        <taxon>Bacillota</taxon>
        <taxon>Clostridia</taxon>
        <taxon>Eubacteriales</taxon>
        <taxon>Desulfitobacteriaceae</taxon>
        <taxon>Desulfosporosinus</taxon>
    </lineage>
</organism>
<dbReference type="Proteomes" id="UP001176021">
    <property type="component" value="Unassembled WGS sequence"/>
</dbReference>
<dbReference type="Pfam" id="PF01381">
    <property type="entry name" value="HTH_3"/>
    <property type="match status" value="1"/>
</dbReference>
<dbReference type="InterPro" id="IPR001387">
    <property type="entry name" value="Cro/C1-type_HTH"/>
</dbReference>
<keyword evidence="1" id="KW-0812">Transmembrane</keyword>
<accession>A0ABT8QMS9</accession>
<keyword evidence="1" id="KW-1133">Transmembrane helix</keyword>
<evidence type="ECO:0000313" key="3">
    <source>
        <dbReference type="EMBL" id="MDO0821955.1"/>
    </source>
</evidence>
<gene>
    <name evidence="3" type="ORF">M8H41_03650</name>
</gene>
<dbReference type="Gene3D" id="1.10.260.40">
    <property type="entry name" value="lambda repressor-like DNA-binding domains"/>
    <property type="match status" value="1"/>
</dbReference>
<reference evidence="3" key="1">
    <citation type="submission" date="2022-05" db="EMBL/GenBank/DDBJ databases">
        <title>Expanded diversity of anoxic marine methylotrophy in a Black Sea sulfate reducing microorganism.</title>
        <authorList>
            <person name="Fischer P.Q."/>
            <person name="Stams A.J.M."/>
            <person name="Villanueva L."/>
            <person name="Sousa D.Z."/>
        </authorList>
    </citation>
    <scope>NUCLEOTIDE SEQUENCE</scope>
    <source>
        <strain evidence="3">P130</strain>
    </source>
</reference>
<keyword evidence="4" id="KW-1185">Reference proteome</keyword>
<dbReference type="InterPro" id="IPR010982">
    <property type="entry name" value="Lambda_DNA-bd_dom_sf"/>
</dbReference>
<protein>
    <submittedName>
        <fullName evidence="3">Helix-turn-helix transcriptional regulator</fullName>
    </submittedName>
</protein>
<evidence type="ECO:0000256" key="1">
    <source>
        <dbReference type="SAM" id="Phobius"/>
    </source>
</evidence>
<comment type="caution">
    <text evidence="3">The sequence shown here is derived from an EMBL/GenBank/DDBJ whole genome shotgun (WGS) entry which is preliminary data.</text>
</comment>
<dbReference type="EMBL" id="JAMJEV010000003">
    <property type="protein sequence ID" value="MDO0821955.1"/>
    <property type="molecule type" value="Genomic_DNA"/>
</dbReference>
<dbReference type="SUPFAM" id="SSF47413">
    <property type="entry name" value="lambda repressor-like DNA-binding domains"/>
    <property type="match status" value="1"/>
</dbReference>
<sequence>MINEITKDNCRIFLAGFMEQNDITLQDIAKAITCSEATINRIISRETHPSNETIKQVGIMIAVGYERYVRLSKVEKEKISETIGALGGGILGFGAITAAISSLGFIGLSAAGVTSGLATLGAIIGGGMVAGISVAAAIPIAAGALGYAIIKGVKYFISEQQLKADKSDPYWEISIVDE</sequence>